<protein>
    <submittedName>
        <fullName evidence="2">Uncharacterized protein</fullName>
    </submittedName>
</protein>
<sequence>MLLLSRILSSVSAFSVLVVLSIAVRWPAQWPYWLAIVILVAVATALLLIKLIKKEHSRFDLNAPDFNTSQLAPTLSWWQLLPTPILLSSVALGLLLFLETELGRQLLIILAAALIGLFWENIRRHWQDVGRYPKHYLESASLLIHVAVVWVAAAGFFRLLLDPTILPIFLATNAYTISTIIIILAVFLLDFRAIWLSRYPADRVWLLLVIESLLVGEFFWMLNFLPLSPDVKAFLVAIEYYTMAALARSHFDGTLNLVVIRRYVYFIFAVSIAVLVTARWLV</sequence>
<reference evidence="2 3" key="1">
    <citation type="journal article" date="2016" name="Nat. Commun.">
        <title>Thousands of microbial genomes shed light on interconnected biogeochemical processes in an aquifer system.</title>
        <authorList>
            <person name="Anantharaman K."/>
            <person name="Brown C.T."/>
            <person name="Hug L.A."/>
            <person name="Sharon I."/>
            <person name="Castelle C.J."/>
            <person name="Probst A.J."/>
            <person name="Thomas B.C."/>
            <person name="Singh A."/>
            <person name="Wilkins M.J."/>
            <person name="Karaoz U."/>
            <person name="Brodie E.L."/>
            <person name="Williams K.H."/>
            <person name="Hubbard S.S."/>
            <person name="Banfield J.F."/>
        </authorList>
    </citation>
    <scope>NUCLEOTIDE SEQUENCE [LARGE SCALE GENOMIC DNA]</scope>
</reference>
<feature type="transmembrane region" description="Helical" evidence="1">
    <location>
        <begin position="30"/>
        <end position="49"/>
    </location>
</feature>
<feature type="transmembrane region" description="Helical" evidence="1">
    <location>
        <begin position="167"/>
        <end position="191"/>
    </location>
</feature>
<feature type="transmembrane region" description="Helical" evidence="1">
    <location>
        <begin position="142"/>
        <end position="161"/>
    </location>
</feature>
<accession>A0A1F7URS7</accession>
<keyword evidence="1" id="KW-1133">Transmembrane helix</keyword>
<feature type="transmembrane region" description="Helical" evidence="1">
    <location>
        <begin position="203"/>
        <end position="221"/>
    </location>
</feature>
<evidence type="ECO:0000313" key="3">
    <source>
        <dbReference type="Proteomes" id="UP000176846"/>
    </source>
</evidence>
<feature type="transmembrane region" description="Helical" evidence="1">
    <location>
        <begin position="77"/>
        <end position="98"/>
    </location>
</feature>
<dbReference type="AlphaFoldDB" id="A0A1F7URS7"/>
<keyword evidence="1" id="KW-0812">Transmembrane</keyword>
<comment type="caution">
    <text evidence="2">The sequence shown here is derived from an EMBL/GenBank/DDBJ whole genome shotgun (WGS) entry which is preliminary data.</text>
</comment>
<dbReference type="EMBL" id="MGEK01000035">
    <property type="protein sequence ID" value="OGL80991.1"/>
    <property type="molecule type" value="Genomic_DNA"/>
</dbReference>
<keyword evidence="1" id="KW-0472">Membrane</keyword>
<proteinExistence type="predicted"/>
<name>A0A1F7URS7_9BACT</name>
<feature type="transmembrane region" description="Helical" evidence="1">
    <location>
        <begin position="104"/>
        <end position="122"/>
    </location>
</feature>
<evidence type="ECO:0000313" key="2">
    <source>
        <dbReference type="EMBL" id="OGL80991.1"/>
    </source>
</evidence>
<dbReference type="Proteomes" id="UP000176846">
    <property type="component" value="Unassembled WGS sequence"/>
</dbReference>
<organism evidence="2 3">
    <name type="scientific">Candidatus Uhrbacteria bacterium RIFCSPLOWO2_01_FULL_47_25</name>
    <dbReference type="NCBI Taxonomy" id="1802402"/>
    <lineage>
        <taxon>Bacteria</taxon>
        <taxon>Candidatus Uhriibacteriota</taxon>
    </lineage>
</organism>
<feature type="transmembrane region" description="Helical" evidence="1">
    <location>
        <begin position="7"/>
        <end position="24"/>
    </location>
</feature>
<gene>
    <name evidence="2" type="ORF">A2936_03345</name>
</gene>
<evidence type="ECO:0000256" key="1">
    <source>
        <dbReference type="SAM" id="Phobius"/>
    </source>
</evidence>
<feature type="transmembrane region" description="Helical" evidence="1">
    <location>
        <begin position="263"/>
        <end position="281"/>
    </location>
</feature>